<dbReference type="PANTHER" id="PTHR14963">
    <property type="entry name" value="RHO GTPASE ACTIVATING PROTEIN 18,19-RELATED"/>
    <property type="match status" value="1"/>
</dbReference>
<dbReference type="EMBL" id="JADBJN010000001">
    <property type="protein sequence ID" value="KAG5680618.1"/>
    <property type="molecule type" value="Genomic_DNA"/>
</dbReference>
<evidence type="ECO:0000259" key="3">
    <source>
        <dbReference type="PROSITE" id="PS50238"/>
    </source>
</evidence>
<feature type="domain" description="Rho-GAP" evidence="3">
    <location>
        <begin position="85"/>
        <end position="277"/>
    </location>
</feature>
<feature type="region of interest" description="Disordered" evidence="2">
    <location>
        <begin position="510"/>
        <end position="534"/>
    </location>
</feature>
<keyword evidence="5" id="KW-1185">Reference proteome</keyword>
<dbReference type="GO" id="GO:0005737">
    <property type="term" value="C:cytoplasm"/>
    <property type="evidence" value="ECO:0007669"/>
    <property type="project" value="TreeGrafter"/>
</dbReference>
<sequence>MASQVVNIFDKSKLNLDLAEKLRSLHPQQLIVLIKMHLSFLLDLNCLNEIDAESTDKIKNKKNWLFHKKKPSVCTSTTGSKSPEPNLPILIPEMMKQLMVLIEFLQKEENLKQEGIFRKSGSINRQQQLKFIVNQLKPFELDNTDYTAHDVASVLKSILSDLTEPIMSEVYFPAYSQIADICNSKENDEKERIRTSLQLLILLLPIENKTLLESLIVLLYKASKFEAHNKMTSDTLATLFTPHLICPRKLSPEILHQTAATMTRMISFMITNAPTIFLVPEKLATDIKAYLIEEKRRKETPERILDESVSDSVANTVFTFCDRQKTAEAHGNGQTSTTDTALAQLYAHIQSLPESSKKKKLIKQFNKQNGHGTPLAYLNRDKPHSACRTIGDSIKKHIFHKTLLKTPKFSSTNTPSSSSSKKITRTPTIPVHPNKRILFQSPIVTSKSSPPTHTLKSLQETPSTSTSFNEVVTNKIACSESNKNELKIDDTPAIPSVDMHNLEMSNEMIDDEDFVDSSDDEEENEERKKSESNGELKTIYNRNIILPLDEMEHKSLLSSNSLKKSASSSFKNRLMKGVSLGNLKFPFHSSSSTTTSKSPKMKKSKSSSILIDIEKEDGLRKMFANSATESFNSSEEFDMFYSMDHTKESWHVDVSNINYFLNQTGMQEHPGIRNSMSPITKSTQRMPKSMQESIMTPRSRKPVMITMFGNLDQKYQANISQLLEESSEEMFNENESHRTEETISQTSIPIMSHLQNVAEEISSTSLNAANDNGLPIAKNGTSNSSGSLSSAFKDYLSSRGHYVNENDQDDYSFSSNSDDFDSSNEYHQLNESNDNIEENLTQNLDIEKVMNQSSMSRSMLHCLDGNDTSLLSQNSSFEKSRKRQLDDSIKEESSSESLKRPLIRNDSTEF</sequence>
<name>A0A9J6CES0_POLVA</name>
<feature type="compositionally biased region" description="Polar residues" evidence="2">
    <location>
        <begin position="674"/>
        <end position="696"/>
    </location>
</feature>
<dbReference type="GO" id="GO:0007165">
    <property type="term" value="P:signal transduction"/>
    <property type="evidence" value="ECO:0007669"/>
    <property type="project" value="InterPro"/>
</dbReference>
<dbReference type="GO" id="GO:0051056">
    <property type="term" value="P:regulation of small GTPase mediated signal transduction"/>
    <property type="evidence" value="ECO:0007669"/>
    <property type="project" value="TreeGrafter"/>
</dbReference>
<dbReference type="Proteomes" id="UP001107558">
    <property type="component" value="Chromosome 1"/>
</dbReference>
<dbReference type="InterPro" id="IPR008936">
    <property type="entry name" value="Rho_GTPase_activation_prot"/>
</dbReference>
<feature type="compositionally biased region" description="Basic and acidic residues" evidence="2">
    <location>
        <begin position="883"/>
        <end position="899"/>
    </location>
</feature>
<dbReference type="OrthoDB" id="10061772at2759"/>
<comment type="caution">
    <text evidence="4">The sequence shown here is derived from an EMBL/GenBank/DDBJ whole genome shotgun (WGS) entry which is preliminary data.</text>
</comment>
<feature type="compositionally biased region" description="Acidic residues" evidence="2">
    <location>
        <begin position="510"/>
        <end position="524"/>
    </location>
</feature>
<dbReference type="PROSITE" id="PS50238">
    <property type="entry name" value="RHOGAP"/>
    <property type="match status" value="1"/>
</dbReference>
<dbReference type="SMART" id="SM00324">
    <property type="entry name" value="RhoGAP"/>
    <property type="match status" value="1"/>
</dbReference>
<feature type="compositionally biased region" description="Low complexity" evidence="2">
    <location>
        <begin position="589"/>
        <end position="598"/>
    </location>
</feature>
<evidence type="ECO:0000313" key="4">
    <source>
        <dbReference type="EMBL" id="KAG5680618.1"/>
    </source>
</evidence>
<dbReference type="Pfam" id="PF00620">
    <property type="entry name" value="RhoGAP"/>
    <property type="match status" value="1"/>
</dbReference>
<dbReference type="AlphaFoldDB" id="A0A9J6CES0"/>
<dbReference type="GO" id="GO:0005096">
    <property type="term" value="F:GTPase activator activity"/>
    <property type="evidence" value="ECO:0007669"/>
    <property type="project" value="UniProtKB-KW"/>
</dbReference>
<evidence type="ECO:0000256" key="1">
    <source>
        <dbReference type="ARBA" id="ARBA00022468"/>
    </source>
</evidence>
<feature type="region of interest" description="Disordered" evidence="2">
    <location>
        <begin position="444"/>
        <end position="466"/>
    </location>
</feature>
<protein>
    <recommendedName>
        <fullName evidence="3">Rho-GAP domain-containing protein</fullName>
    </recommendedName>
</protein>
<feature type="region of interest" description="Disordered" evidence="2">
    <location>
        <begin position="871"/>
        <end position="910"/>
    </location>
</feature>
<accession>A0A9J6CES0</accession>
<reference evidence="4" key="1">
    <citation type="submission" date="2021-03" db="EMBL/GenBank/DDBJ databases">
        <title>Chromosome level genome of the anhydrobiotic midge Polypedilum vanderplanki.</title>
        <authorList>
            <person name="Yoshida Y."/>
            <person name="Kikawada T."/>
            <person name="Gusev O."/>
        </authorList>
    </citation>
    <scope>NUCLEOTIDE SEQUENCE</scope>
    <source>
        <strain evidence="4">NIAS01</strain>
        <tissue evidence="4">Whole body or cell culture</tissue>
    </source>
</reference>
<gene>
    <name evidence="4" type="ORF">PVAND_010112</name>
</gene>
<keyword evidence="1" id="KW-0343">GTPase activation</keyword>
<dbReference type="SUPFAM" id="SSF48350">
    <property type="entry name" value="GTPase activation domain, GAP"/>
    <property type="match status" value="1"/>
</dbReference>
<dbReference type="InterPro" id="IPR000198">
    <property type="entry name" value="RhoGAP_dom"/>
</dbReference>
<feature type="region of interest" description="Disordered" evidence="2">
    <location>
        <begin position="801"/>
        <end position="824"/>
    </location>
</feature>
<feature type="compositionally biased region" description="Basic and acidic residues" evidence="2">
    <location>
        <begin position="525"/>
        <end position="534"/>
    </location>
</feature>
<dbReference type="Gene3D" id="1.10.555.10">
    <property type="entry name" value="Rho GTPase activation protein"/>
    <property type="match status" value="1"/>
</dbReference>
<feature type="region of interest" description="Disordered" evidence="2">
    <location>
        <begin position="668"/>
        <end position="696"/>
    </location>
</feature>
<feature type="region of interest" description="Disordered" evidence="2">
    <location>
        <begin position="588"/>
        <end position="607"/>
    </location>
</feature>
<proteinExistence type="predicted"/>
<feature type="region of interest" description="Disordered" evidence="2">
    <location>
        <begin position="408"/>
        <end position="428"/>
    </location>
</feature>
<organism evidence="4 5">
    <name type="scientific">Polypedilum vanderplanki</name>
    <name type="common">Sleeping chironomid midge</name>
    <dbReference type="NCBI Taxonomy" id="319348"/>
    <lineage>
        <taxon>Eukaryota</taxon>
        <taxon>Metazoa</taxon>
        <taxon>Ecdysozoa</taxon>
        <taxon>Arthropoda</taxon>
        <taxon>Hexapoda</taxon>
        <taxon>Insecta</taxon>
        <taxon>Pterygota</taxon>
        <taxon>Neoptera</taxon>
        <taxon>Endopterygota</taxon>
        <taxon>Diptera</taxon>
        <taxon>Nematocera</taxon>
        <taxon>Chironomoidea</taxon>
        <taxon>Chironomidae</taxon>
        <taxon>Chironominae</taxon>
        <taxon>Polypedilum</taxon>
        <taxon>Polypedilum</taxon>
    </lineage>
</organism>
<dbReference type="PANTHER" id="PTHR14963:SF7">
    <property type="entry name" value="RHO GTPASE-ACTIVATING PROTEIN 19"/>
    <property type="match status" value="1"/>
</dbReference>
<evidence type="ECO:0000256" key="2">
    <source>
        <dbReference type="SAM" id="MobiDB-lite"/>
    </source>
</evidence>
<evidence type="ECO:0000313" key="5">
    <source>
        <dbReference type="Proteomes" id="UP001107558"/>
    </source>
</evidence>